<keyword evidence="4" id="KW-1185">Reference proteome</keyword>
<protein>
    <submittedName>
        <fullName evidence="3">ATPase</fullName>
    </submittedName>
</protein>
<gene>
    <name evidence="3" type="ORF">EYC98_07505</name>
</gene>
<accession>A0ABT3TEI2</accession>
<dbReference type="RefSeq" id="WP_279244695.1">
    <property type="nucleotide sequence ID" value="NZ_SHNN01000001.1"/>
</dbReference>
<name>A0ABT3TEI2_9GAMM</name>
<dbReference type="EMBL" id="SHNN01000001">
    <property type="protein sequence ID" value="MCX2980723.1"/>
    <property type="molecule type" value="Genomic_DNA"/>
</dbReference>
<sequence>MKLRTIVASMALISPVIQVQAAVSDADFAALQEQLAAIATRLNTLESENAELKAANAETIKEVVFTREQVENMTPENAAISRTGSGLKVASIDGDKSFAIGGRLQWDYANIDINGENVVNDTYIRRGRIYLKGQSDDWAYKTQLNLDNNRGGLFRRGGTVEDFYVTYKGFGSTANITAGKHNAPFSLERLTSSNDMTALERSASTNFFIFDRQVGIQFHGKSGMFTYGVGAYEAEAALFDSGDPIEDLGSQDLAIIGRLTAAPINNDGNVLHFGAGFVHTTEESKRFGLKDVYNIEAAAVLGAFHVQTEYFNGQLATEGSSEVDTYYLQAGWVITGESRPYKDGKFKRIKPTGDYGAWEVLARYNDGDGDYEGLGDREAKSYLVGINWYANNRVRIGANYAMIEEDVTGQDADIFQTRLQYVFD</sequence>
<evidence type="ECO:0000313" key="3">
    <source>
        <dbReference type="EMBL" id="MCX2980723.1"/>
    </source>
</evidence>
<organism evidence="3 4">
    <name type="scientific">Candidatus Litorirhabdus singularis</name>
    <dbReference type="NCBI Taxonomy" id="2518993"/>
    <lineage>
        <taxon>Bacteria</taxon>
        <taxon>Pseudomonadati</taxon>
        <taxon>Pseudomonadota</taxon>
        <taxon>Gammaproteobacteria</taxon>
        <taxon>Cellvibrionales</taxon>
        <taxon>Halieaceae</taxon>
        <taxon>Candidatus Litorirhabdus</taxon>
    </lineage>
</organism>
<reference evidence="3" key="1">
    <citation type="submission" date="2019-02" db="EMBL/GenBank/DDBJ databases">
        <authorList>
            <person name="Li S.-H."/>
        </authorList>
    </citation>
    <scope>NUCLEOTIDE SEQUENCE</scope>
    <source>
        <strain evidence="3">IMCC14734</strain>
    </source>
</reference>
<dbReference type="Gene3D" id="2.40.160.10">
    <property type="entry name" value="Porin"/>
    <property type="match status" value="1"/>
</dbReference>
<evidence type="ECO:0000256" key="2">
    <source>
        <dbReference type="SAM" id="SignalP"/>
    </source>
</evidence>
<dbReference type="InterPro" id="IPR023614">
    <property type="entry name" value="Porin_dom_sf"/>
</dbReference>
<dbReference type="Pfam" id="PF07396">
    <property type="entry name" value="Porin_O_P"/>
    <property type="match status" value="2"/>
</dbReference>
<keyword evidence="2" id="KW-0732">Signal</keyword>
<proteinExistence type="predicted"/>
<feature type="signal peptide" evidence="2">
    <location>
        <begin position="1"/>
        <end position="21"/>
    </location>
</feature>
<keyword evidence="1" id="KW-0175">Coiled coil</keyword>
<evidence type="ECO:0000313" key="4">
    <source>
        <dbReference type="Proteomes" id="UP001143362"/>
    </source>
</evidence>
<evidence type="ECO:0000256" key="1">
    <source>
        <dbReference type="SAM" id="Coils"/>
    </source>
</evidence>
<dbReference type="InterPro" id="IPR010870">
    <property type="entry name" value="Porin_O/P"/>
</dbReference>
<feature type="chain" id="PRO_5047372517" evidence="2">
    <location>
        <begin position="22"/>
        <end position="424"/>
    </location>
</feature>
<comment type="caution">
    <text evidence="3">The sequence shown here is derived from an EMBL/GenBank/DDBJ whole genome shotgun (WGS) entry which is preliminary data.</text>
</comment>
<dbReference type="Proteomes" id="UP001143362">
    <property type="component" value="Unassembled WGS sequence"/>
</dbReference>
<feature type="coiled-coil region" evidence="1">
    <location>
        <begin position="28"/>
        <end position="62"/>
    </location>
</feature>
<dbReference type="SUPFAM" id="SSF56935">
    <property type="entry name" value="Porins"/>
    <property type="match status" value="1"/>
</dbReference>